<dbReference type="Gene3D" id="3.10.350.10">
    <property type="entry name" value="LysM domain"/>
    <property type="match status" value="1"/>
</dbReference>
<evidence type="ECO:0000259" key="2">
    <source>
        <dbReference type="PROSITE" id="PS51782"/>
    </source>
</evidence>
<dbReference type="Proteomes" id="UP000004095">
    <property type="component" value="Unassembled WGS sequence"/>
</dbReference>
<feature type="domain" description="LysM" evidence="2">
    <location>
        <begin position="375"/>
        <end position="419"/>
    </location>
</feature>
<keyword evidence="4" id="KW-1185">Reference proteome</keyword>
<keyword evidence="3" id="KW-0418">Kinase</keyword>
<dbReference type="PANTHER" id="PTHR24361">
    <property type="entry name" value="MITOGEN-ACTIVATED KINASE KINASE KINASE"/>
    <property type="match status" value="1"/>
</dbReference>
<keyword evidence="3" id="KW-0808">Transferase</keyword>
<dbReference type="SMART" id="SM00220">
    <property type="entry name" value="S_TKc"/>
    <property type="match status" value="1"/>
</dbReference>
<proteinExistence type="predicted"/>
<organism evidence="3 4">
    <name type="scientific">Microscilla marina ATCC 23134</name>
    <dbReference type="NCBI Taxonomy" id="313606"/>
    <lineage>
        <taxon>Bacteria</taxon>
        <taxon>Pseudomonadati</taxon>
        <taxon>Bacteroidota</taxon>
        <taxon>Cytophagia</taxon>
        <taxon>Cytophagales</taxon>
        <taxon>Microscillaceae</taxon>
        <taxon>Microscilla</taxon>
    </lineage>
</organism>
<dbReference type="InterPro" id="IPR036779">
    <property type="entry name" value="LysM_dom_sf"/>
</dbReference>
<dbReference type="GO" id="GO:0005524">
    <property type="term" value="F:ATP binding"/>
    <property type="evidence" value="ECO:0007669"/>
    <property type="project" value="InterPro"/>
</dbReference>
<accession>A1ZLP4</accession>
<dbReference type="GO" id="GO:0005737">
    <property type="term" value="C:cytoplasm"/>
    <property type="evidence" value="ECO:0007669"/>
    <property type="project" value="TreeGrafter"/>
</dbReference>
<dbReference type="SUPFAM" id="SSF56112">
    <property type="entry name" value="Protein kinase-like (PK-like)"/>
    <property type="match status" value="1"/>
</dbReference>
<sequence length="490" mass="56138">MGENNNNNILNYRIEELVQENQVFRSYVGTHIQFPKKVLIKTLNPLLDYNPEAKASFMEEVKKLAAVQHPYIATLYDCLEQGDDLYLIYEYLEDYSLTHHIYRQGAMKETEAITLFMKILEAYQYAHQNQLINGAISPNHIFVSQDQEVKLLASALSNVFLTENLKLQNVELAAYISPEQARGQATNQASDVYALAVIFHFMLHGNQPYEGKTLAQLQKDIIQTPLPLKNTSAGLTNILQKSLAKDPAQRFATLEEFIEALKKHTESLNSTKTNPTPAVYPDDLEEEPEVYAEDVKVVNLPLYILIGLVGVMLIYNYAKDNTKKFVNTAVVFNIQDTSSIRSMQDSIKRANKAQRVSDSIRRMTMGKANDSTKVFIHKAGYGETLEWLAKRYYVPLETLEKMNDIKRTDKIRPRTGLKILVRDIYKLKANENIYHVSRKYRINPKIILYANGISLANAKRQYDEQGMLIEEEKPIYEGKELVIPLNAPRY</sequence>
<dbReference type="SMART" id="SM00257">
    <property type="entry name" value="LysM"/>
    <property type="match status" value="2"/>
</dbReference>
<dbReference type="RefSeq" id="WP_002697584.1">
    <property type="nucleotide sequence ID" value="NZ_AAWS01000014.1"/>
</dbReference>
<dbReference type="InterPro" id="IPR000719">
    <property type="entry name" value="Prot_kinase_dom"/>
</dbReference>
<dbReference type="InterPro" id="IPR018392">
    <property type="entry name" value="LysM"/>
</dbReference>
<dbReference type="OrthoDB" id="9813021at2"/>
<dbReference type="eggNOG" id="COG0515">
    <property type="taxonomic scope" value="Bacteria"/>
</dbReference>
<dbReference type="PROSITE" id="PS50011">
    <property type="entry name" value="PROTEIN_KINASE_DOM"/>
    <property type="match status" value="1"/>
</dbReference>
<name>A1ZLP4_MICM2</name>
<dbReference type="Pfam" id="PF01476">
    <property type="entry name" value="LysM"/>
    <property type="match status" value="1"/>
</dbReference>
<protein>
    <submittedName>
        <fullName evidence="3">Putative serine/threonine-protein kinase PknB</fullName>
    </submittedName>
</protein>
<dbReference type="CDD" id="cd00118">
    <property type="entry name" value="LysM"/>
    <property type="match status" value="1"/>
</dbReference>
<dbReference type="AlphaFoldDB" id="A1ZLP4"/>
<dbReference type="GO" id="GO:0004674">
    <property type="term" value="F:protein serine/threonine kinase activity"/>
    <property type="evidence" value="ECO:0007669"/>
    <property type="project" value="TreeGrafter"/>
</dbReference>
<evidence type="ECO:0000259" key="1">
    <source>
        <dbReference type="PROSITE" id="PS50011"/>
    </source>
</evidence>
<dbReference type="Gene3D" id="1.10.510.10">
    <property type="entry name" value="Transferase(Phosphotransferase) domain 1"/>
    <property type="match status" value="1"/>
</dbReference>
<evidence type="ECO:0000313" key="3">
    <source>
        <dbReference type="EMBL" id="EAY28798.1"/>
    </source>
</evidence>
<comment type="caution">
    <text evidence="3">The sequence shown here is derived from an EMBL/GenBank/DDBJ whole genome shotgun (WGS) entry which is preliminary data.</text>
</comment>
<dbReference type="Gene3D" id="3.30.200.20">
    <property type="entry name" value="Phosphorylase Kinase, domain 1"/>
    <property type="match status" value="1"/>
</dbReference>
<dbReference type="CDD" id="cd14014">
    <property type="entry name" value="STKc_PknB_like"/>
    <property type="match status" value="1"/>
</dbReference>
<gene>
    <name evidence="3" type="ORF">M23134_07896</name>
</gene>
<feature type="domain" description="Protein kinase" evidence="1">
    <location>
        <begin position="1"/>
        <end position="267"/>
    </location>
</feature>
<dbReference type="Pfam" id="PF00069">
    <property type="entry name" value="Pkinase"/>
    <property type="match status" value="1"/>
</dbReference>
<evidence type="ECO:0000313" key="4">
    <source>
        <dbReference type="Proteomes" id="UP000004095"/>
    </source>
</evidence>
<dbReference type="PROSITE" id="PS51782">
    <property type="entry name" value="LYSM"/>
    <property type="match status" value="1"/>
</dbReference>
<reference evidence="3 4" key="1">
    <citation type="submission" date="2007-01" db="EMBL/GenBank/DDBJ databases">
        <authorList>
            <person name="Haygood M."/>
            <person name="Podell S."/>
            <person name="Anderson C."/>
            <person name="Hopkinson B."/>
            <person name="Roe K."/>
            <person name="Barbeau K."/>
            <person name="Gaasterland T."/>
            <person name="Ferriera S."/>
            <person name="Johnson J."/>
            <person name="Kravitz S."/>
            <person name="Beeson K."/>
            <person name="Sutton G."/>
            <person name="Rogers Y.-H."/>
            <person name="Friedman R."/>
            <person name="Frazier M."/>
            <person name="Venter J.C."/>
        </authorList>
    </citation>
    <scope>NUCLEOTIDE SEQUENCE [LARGE SCALE GENOMIC DNA]</scope>
    <source>
        <strain evidence="3 4">ATCC 23134</strain>
    </source>
</reference>
<dbReference type="InterPro" id="IPR053235">
    <property type="entry name" value="Ser_Thr_kinase"/>
</dbReference>
<dbReference type="EMBL" id="AAWS01000014">
    <property type="protein sequence ID" value="EAY28798.1"/>
    <property type="molecule type" value="Genomic_DNA"/>
</dbReference>
<dbReference type="InterPro" id="IPR011009">
    <property type="entry name" value="Kinase-like_dom_sf"/>
</dbReference>